<keyword evidence="3 9" id="KW-0812">Transmembrane</keyword>
<evidence type="ECO:0000256" key="4">
    <source>
        <dbReference type="ARBA" id="ARBA00022989"/>
    </source>
</evidence>
<dbReference type="PROSITE" id="PS50111">
    <property type="entry name" value="CHEMOTAXIS_TRANSDUC_2"/>
    <property type="match status" value="1"/>
</dbReference>
<dbReference type="SMART" id="SM00283">
    <property type="entry name" value="MA"/>
    <property type="match status" value="1"/>
</dbReference>
<dbReference type="Gene3D" id="6.10.340.10">
    <property type="match status" value="1"/>
</dbReference>
<feature type="transmembrane region" description="Helical" evidence="9">
    <location>
        <begin position="210"/>
        <end position="229"/>
    </location>
</feature>
<evidence type="ECO:0000259" key="11">
    <source>
        <dbReference type="PROSITE" id="PS50885"/>
    </source>
</evidence>
<accession>A0ABS1HC26</accession>
<dbReference type="SMART" id="SM01049">
    <property type="entry name" value="Cache_2"/>
    <property type="match status" value="1"/>
</dbReference>
<keyword evidence="6 8" id="KW-0807">Transducer</keyword>
<dbReference type="EMBL" id="JAEOAH010000033">
    <property type="protein sequence ID" value="MBK3496533.1"/>
    <property type="molecule type" value="Genomic_DNA"/>
</dbReference>
<evidence type="ECO:0000256" key="9">
    <source>
        <dbReference type="SAM" id="Phobius"/>
    </source>
</evidence>
<feature type="domain" description="HAMP" evidence="11">
    <location>
        <begin position="238"/>
        <end position="284"/>
    </location>
</feature>
<keyword evidence="2" id="KW-1003">Cell membrane</keyword>
<dbReference type="InterPro" id="IPR003660">
    <property type="entry name" value="HAMP_dom"/>
</dbReference>
<evidence type="ECO:0000259" key="10">
    <source>
        <dbReference type="PROSITE" id="PS50111"/>
    </source>
</evidence>
<evidence type="ECO:0000256" key="2">
    <source>
        <dbReference type="ARBA" id="ARBA00022475"/>
    </source>
</evidence>
<feature type="transmembrane region" description="Helical" evidence="9">
    <location>
        <begin position="12"/>
        <end position="37"/>
    </location>
</feature>
<comment type="similarity">
    <text evidence="7">Belongs to the methyl-accepting chemotaxis (MCP) protein family.</text>
</comment>
<dbReference type="Gene3D" id="3.30.450.20">
    <property type="entry name" value="PAS domain"/>
    <property type="match status" value="1"/>
</dbReference>
<protein>
    <submittedName>
        <fullName evidence="12">Cache domain-containing protein</fullName>
    </submittedName>
</protein>
<dbReference type="Proteomes" id="UP000618943">
    <property type="component" value="Unassembled WGS sequence"/>
</dbReference>
<dbReference type="Gene3D" id="1.10.287.950">
    <property type="entry name" value="Methyl-accepting chemotaxis protein"/>
    <property type="match status" value="1"/>
</dbReference>
<dbReference type="SMART" id="SM00304">
    <property type="entry name" value="HAMP"/>
    <property type="match status" value="1"/>
</dbReference>
<dbReference type="RefSeq" id="WP_200749988.1">
    <property type="nucleotide sequence ID" value="NZ_JAEOAH010000033.1"/>
</dbReference>
<dbReference type="Pfam" id="PF17200">
    <property type="entry name" value="sCache_2"/>
    <property type="match status" value="1"/>
</dbReference>
<keyword evidence="13" id="KW-1185">Reference proteome</keyword>
<keyword evidence="4 9" id="KW-1133">Transmembrane helix</keyword>
<feature type="domain" description="Methyl-accepting transducer" evidence="10">
    <location>
        <begin position="303"/>
        <end position="560"/>
    </location>
</feature>
<dbReference type="InterPro" id="IPR004089">
    <property type="entry name" value="MCPsignal_dom"/>
</dbReference>
<dbReference type="InterPro" id="IPR033480">
    <property type="entry name" value="sCache_2"/>
</dbReference>
<evidence type="ECO:0000256" key="1">
    <source>
        <dbReference type="ARBA" id="ARBA00004651"/>
    </source>
</evidence>
<dbReference type="Pfam" id="PF00015">
    <property type="entry name" value="MCPsignal"/>
    <property type="match status" value="1"/>
</dbReference>
<dbReference type="SUPFAM" id="SSF58104">
    <property type="entry name" value="Methyl-accepting chemotaxis protein (MCP) signaling domain"/>
    <property type="match status" value="1"/>
</dbReference>
<evidence type="ECO:0000256" key="7">
    <source>
        <dbReference type="ARBA" id="ARBA00029447"/>
    </source>
</evidence>
<evidence type="ECO:0000313" key="12">
    <source>
        <dbReference type="EMBL" id="MBK3496533.1"/>
    </source>
</evidence>
<gene>
    <name evidence="12" type="ORF">JFL43_17045</name>
</gene>
<proteinExistence type="inferred from homology"/>
<dbReference type="PANTHER" id="PTHR32089:SF112">
    <property type="entry name" value="LYSOZYME-LIKE PROTEIN-RELATED"/>
    <property type="match status" value="1"/>
</dbReference>
<evidence type="ECO:0000256" key="5">
    <source>
        <dbReference type="ARBA" id="ARBA00023136"/>
    </source>
</evidence>
<name>A0ABS1HC26_9BACL</name>
<dbReference type="CDD" id="cd06225">
    <property type="entry name" value="HAMP"/>
    <property type="match status" value="1"/>
</dbReference>
<comment type="subcellular location">
    <subcellularLocation>
        <location evidence="1">Cell membrane</location>
        <topology evidence="1">Multi-pass membrane protein</topology>
    </subcellularLocation>
</comment>
<comment type="caution">
    <text evidence="12">The sequence shown here is derived from an EMBL/GenBank/DDBJ whole genome shotgun (WGS) entry which is preliminary data.</text>
</comment>
<dbReference type="Pfam" id="PF00672">
    <property type="entry name" value="HAMP"/>
    <property type="match status" value="1"/>
</dbReference>
<reference evidence="12 13" key="1">
    <citation type="submission" date="2020-12" db="EMBL/GenBank/DDBJ databases">
        <title>YIM B01967 draft genome.</title>
        <authorList>
            <person name="Yan X."/>
        </authorList>
    </citation>
    <scope>NUCLEOTIDE SEQUENCE [LARGE SCALE GENOMIC DNA]</scope>
    <source>
        <strain evidence="12 13">YIM B01967</strain>
    </source>
</reference>
<evidence type="ECO:0000256" key="8">
    <source>
        <dbReference type="PROSITE-ProRule" id="PRU00284"/>
    </source>
</evidence>
<dbReference type="PROSITE" id="PS50885">
    <property type="entry name" value="HAMP"/>
    <property type="match status" value="1"/>
</dbReference>
<sequence length="589" mass="65125">MEKKQSFTSKISFRLLVLIFILITCISSIIGITSYYFAKQELIASGKLDLAHLTEAATEVLKELNTQVEQGTITREKAQEKARKILIGPAESDGNLLYDYSKSTFVYKDNGYLFAYDSDHHVTLHPVIPLNEDRTDFQNNSGQNVVKDLVSISQSSNYEDHFYTYSWINKEGEKEREKISYITYFEPWDWHIGIGAYTDEFYASLAKLKWITILLTSLAVVVGLATFYFTTKKKFILLSEVSKSSLQIADGDLTGKKLPNSNDEIGQLGTSFNQMTTNLRTLLLDVQKTSNLLVTSANELSAVSEETSASSDEIGNAMTEITAGAIGQATNLEETNRSLGLLTNSIEKMNAQNQHITEITAISEEATSKGQEIVSVLKKSNDESTQASEQISIGITNLYTKLKDISSITDAINNVSQQTNLLALNASIEAARAGEHGKGFAVVAEEVRKLAEESRVSTQQIQQMIMGIEKEVENTVTAMATTHTISNQLNSSVNDTEVEFNRIANTVQKIISEIQHLSVEIQQVTEQSTVIIDSIQNISAISEQTAASSEEITASVDEQIKAIHSVTTLAQGLTDLSEKVNETIRKYRL</sequence>
<organism evidence="12 13">
    <name type="scientific">Viridibacillus soli</name>
    <dbReference type="NCBI Taxonomy" id="2798301"/>
    <lineage>
        <taxon>Bacteria</taxon>
        <taxon>Bacillati</taxon>
        <taxon>Bacillota</taxon>
        <taxon>Bacilli</taxon>
        <taxon>Bacillales</taxon>
        <taxon>Caryophanaceae</taxon>
        <taxon>Viridibacillus</taxon>
    </lineage>
</organism>
<dbReference type="PANTHER" id="PTHR32089">
    <property type="entry name" value="METHYL-ACCEPTING CHEMOTAXIS PROTEIN MCPB"/>
    <property type="match status" value="1"/>
</dbReference>
<keyword evidence="5 9" id="KW-0472">Membrane</keyword>
<evidence type="ECO:0000256" key="6">
    <source>
        <dbReference type="ARBA" id="ARBA00023224"/>
    </source>
</evidence>
<evidence type="ECO:0000256" key="3">
    <source>
        <dbReference type="ARBA" id="ARBA00022692"/>
    </source>
</evidence>
<evidence type="ECO:0000313" key="13">
    <source>
        <dbReference type="Proteomes" id="UP000618943"/>
    </source>
</evidence>